<keyword evidence="5" id="KW-1185">Reference proteome</keyword>
<proteinExistence type="predicted"/>
<feature type="domain" description="Carrier" evidence="3">
    <location>
        <begin position="540"/>
        <end position="615"/>
    </location>
</feature>
<dbReference type="Proteomes" id="UP000647860">
    <property type="component" value="Unassembled WGS sequence"/>
</dbReference>
<dbReference type="InterPro" id="IPR036736">
    <property type="entry name" value="ACP-like_sf"/>
</dbReference>
<evidence type="ECO:0000256" key="1">
    <source>
        <dbReference type="ARBA" id="ARBA00022450"/>
    </source>
</evidence>
<protein>
    <recommendedName>
        <fullName evidence="3">Carrier domain-containing protein</fullName>
    </recommendedName>
</protein>
<sequence length="1023" mass="106856">MDARSSAPRPAATLRAGLGPILPVPAESSVIDLFEATVARTPDRPAVRFRDQTLTFRKLNQHAEALAESLVERGVGVGDFVPLVIAEGVEFPIGLLAAMKVGAPFVPVDPGWPASRLAELFRQLSPRVILAVAATAPALVGLGTADHVLIIDRTQLVSGTPTGPRPGPDDLIYGYFTSGSTGTPKCALNRHRGLVNRLAAMSHHFGDGAEQIVLQNSKPTFDSSMWQLLWPLTTGGQVVLPDRQGILDLEQTCHILGRYAVTITDFVPSVLGALVSLLELRADLCAELAGLRRMLIGGEEANGAVLDRLWKLLPDLRVTNTFGPTECSIGSVFHEITEVTGRIPLGTAIGNTAAVVLDDARRPVPPETVGEIYIGGLCVGAGYLGDPERTARAFVPNPFPEIAGDLLYRTGDLGHHTPDGLLMFDGRRDDQVKVGGVRIELAEVERVLAAHPAVRGAAVIVRGEGDARSLAAFVSLRSDESHTVTPATLVDWLRASLPPETVPRAVTVVDEIPLTPHGKLDRRALEQVARTAAGSAPVEAPGSPAEELVASAWCEVLGRAEVSVSVPFADYGGTSLLTHQLAALLGLRQARPVSLAHLLAADTVRAQARLLGSGQSDTGAAVDLALLARDADPSDLVGAGVPPAPTLARQLLLTGVTGFVGAHVLAELVTRPEVELHCLVRAADPAAGAARLVAVLRAYGLTDALTALEHALVQGRVRVVTGDLGAPLLGLDDTAFRALAGAVDAVVHAGALVNFLRDYGAHRGPNVFGTGELVRLAAAGSGCRLHVLSTFSVLSAAARGTSGTPIGPDRLPGLDEPLPPGGYDQSKLVAEHLLERARGFGVDAVVYRLGEIWPHRRIGLPNRASLAHSVVYAAARTGVVFPTGARTDHLPVDLLAGCLADAVLGAAPAAGGTVHLLRPGGLGYAEIFARLAEAGAEHLGYAEFRARLSALAASGDADERLVRVAMLLPAPQGTDPVAPASFDRLFTDSSAHFTSSEPAGQAFAAGSPLADLAAFLDRLDVAR</sequence>
<dbReference type="Pfam" id="PF07993">
    <property type="entry name" value="NAD_binding_4"/>
    <property type="match status" value="1"/>
</dbReference>
<dbReference type="NCBIfam" id="TIGR01733">
    <property type="entry name" value="AA-adenyl-dom"/>
    <property type="match status" value="1"/>
</dbReference>
<dbReference type="InterPro" id="IPR009081">
    <property type="entry name" value="PP-bd_ACP"/>
</dbReference>
<dbReference type="InterPro" id="IPR000873">
    <property type="entry name" value="AMP-dep_synth/lig_dom"/>
</dbReference>
<keyword evidence="2" id="KW-0597">Phosphoprotein</keyword>
<evidence type="ECO:0000313" key="5">
    <source>
        <dbReference type="Proteomes" id="UP000647860"/>
    </source>
</evidence>
<dbReference type="Pfam" id="PF00501">
    <property type="entry name" value="AMP-binding"/>
    <property type="match status" value="1"/>
</dbReference>
<dbReference type="InterPro" id="IPR036291">
    <property type="entry name" value="NAD(P)-bd_dom_sf"/>
</dbReference>
<evidence type="ECO:0000313" key="4">
    <source>
        <dbReference type="EMBL" id="GIJ16378.1"/>
    </source>
</evidence>
<dbReference type="PROSITE" id="PS50075">
    <property type="entry name" value="CARRIER"/>
    <property type="match status" value="1"/>
</dbReference>
<dbReference type="CDD" id="cd05930">
    <property type="entry name" value="A_NRPS"/>
    <property type="match status" value="1"/>
</dbReference>
<dbReference type="InterPro" id="IPR013120">
    <property type="entry name" value="FAR_NAD-bd"/>
</dbReference>
<dbReference type="Gene3D" id="3.40.50.720">
    <property type="entry name" value="NAD(P)-binding Rossmann-like Domain"/>
    <property type="match status" value="1"/>
</dbReference>
<evidence type="ECO:0000256" key="2">
    <source>
        <dbReference type="ARBA" id="ARBA00022553"/>
    </source>
</evidence>
<dbReference type="InterPro" id="IPR025110">
    <property type="entry name" value="AMP-bd_C"/>
</dbReference>
<dbReference type="SUPFAM" id="SSF56801">
    <property type="entry name" value="Acetyl-CoA synthetase-like"/>
    <property type="match status" value="1"/>
</dbReference>
<gene>
    <name evidence="4" type="ORF">Vgi01_30620</name>
</gene>
<dbReference type="SUPFAM" id="SSF47336">
    <property type="entry name" value="ACP-like"/>
    <property type="match status" value="1"/>
</dbReference>
<comment type="caution">
    <text evidence="4">The sequence shown here is derived from an EMBL/GenBank/DDBJ whole genome shotgun (WGS) entry which is preliminary data.</text>
</comment>
<dbReference type="Gene3D" id="3.30.300.30">
    <property type="match status" value="1"/>
</dbReference>
<reference evidence="4 5" key="1">
    <citation type="submission" date="2021-01" db="EMBL/GenBank/DDBJ databases">
        <title>Whole genome shotgun sequence of Verrucosispora gifhornensis NBRC 16317.</title>
        <authorList>
            <person name="Komaki H."/>
            <person name="Tamura T."/>
        </authorList>
    </citation>
    <scope>NUCLEOTIDE SEQUENCE [LARGE SCALE GENOMIC DNA]</scope>
    <source>
        <strain evidence="4 5">NBRC 16317</strain>
    </source>
</reference>
<dbReference type="SUPFAM" id="SSF51735">
    <property type="entry name" value="NAD(P)-binding Rossmann-fold domains"/>
    <property type="match status" value="1"/>
</dbReference>
<dbReference type="Pfam" id="PF13193">
    <property type="entry name" value="AMP-binding_C"/>
    <property type="match status" value="1"/>
</dbReference>
<dbReference type="PANTHER" id="PTHR44845:SF6">
    <property type="entry name" value="BETA-ALANINE-ACTIVATING ENZYME"/>
    <property type="match status" value="1"/>
</dbReference>
<dbReference type="Gene3D" id="1.10.1200.10">
    <property type="entry name" value="ACP-like"/>
    <property type="match status" value="1"/>
</dbReference>
<evidence type="ECO:0000259" key="3">
    <source>
        <dbReference type="PROSITE" id="PS50075"/>
    </source>
</evidence>
<dbReference type="EMBL" id="BOPA01000020">
    <property type="protein sequence ID" value="GIJ16378.1"/>
    <property type="molecule type" value="Genomic_DNA"/>
</dbReference>
<dbReference type="InterPro" id="IPR010071">
    <property type="entry name" value="AA_adenyl_dom"/>
</dbReference>
<keyword evidence="1" id="KW-0596">Phosphopantetheine</keyword>
<organism evidence="4 5">
    <name type="scientific">Micromonospora gifhornensis</name>
    <dbReference type="NCBI Taxonomy" id="84594"/>
    <lineage>
        <taxon>Bacteria</taxon>
        <taxon>Bacillati</taxon>
        <taxon>Actinomycetota</taxon>
        <taxon>Actinomycetes</taxon>
        <taxon>Micromonosporales</taxon>
        <taxon>Micromonosporaceae</taxon>
        <taxon>Micromonospora</taxon>
    </lineage>
</organism>
<name>A0ABQ4IEN5_9ACTN</name>
<dbReference type="Pfam" id="PF00550">
    <property type="entry name" value="PP-binding"/>
    <property type="match status" value="1"/>
</dbReference>
<dbReference type="Gene3D" id="3.40.50.12780">
    <property type="entry name" value="N-terminal domain of ligase-like"/>
    <property type="match status" value="1"/>
</dbReference>
<dbReference type="InterPro" id="IPR045851">
    <property type="entry name" value="AMP-bd_C_sf"/>
</dbReference>
<dbReference type="InterPro" id="IPR042099">
    <property type="entry name" value="ANL_N_sf"/>
</dbReference>
<dbReference type="PANTHER" id="PTHR44845">
    <property type="entry name" value="CARRIER DOMAIN-CONTAINING PROTEIN"/>
    <property type="match status" value="1"/>
</dbReference>
<accession>A0ABQ4IEN5</accession>